<dbReference type="EMBL" id="BK015820">
    <property type="protein sequence ID" value="DAE26563.1"/>
    <property type="molecule type" value="Genomic_DNA"/>
</dbReference>
<name>A0A8S5R612_9CAUD</name>
<organism evidence="1">
    <name type="scientific">Myoviridae sp. ctaOv25</name>
    <dbReference type="NCBI Taxonomy" id="2827290"/>
    <lineage>
        <taxon>Viruses</taxon>
        <taxon>Duplodnaviria</taxon>
        <taxon>Heunggongvirae</taxon>
        <taxon>Uroviricota</taxon>
        <taxon>Caudoviricetes</taxon>
    </lineage>
</organism>
<sequence length="139" mass="16147">MYQYIYIGNSELLSLLHFFRIEKEENIMKISPLKLTINGCTMKVMLKDVTKFELFTIEEGGTRSRGYAMSNVVENSQHLEEISDPIFRIVVSTLAMLRNNNSVGGLSIEINKYESPIPFEEMLPTLIIKAYEKFYEFEM</sequence>
<reference evidence="1" key="1">
    <citation type="journal article" date="2021" name="Proc. Natl. Acad. Sci. U.S.A.">
        <title>A Catalog of Tens of Thousands of Viruses from Human Metagenomes Reveals Hidden Associations with Chronic Diseases.</title>
        <authorList>
            <person name="Tisza M.J."/>
            <person name="Buck C.B."/>
        </authorList>
    </citation>
    <scope>NUCLEOTIDE SEQUENCE</scope>
    <source>
        <strain evidence="1">CtaOv25</strain>
    </source>
</reference>
<proteinExistence type="predicted"/>
<protein>
    <submittedName>
        <fullName evidence="1">Uncharacterized protein</fullName>
    </submittedName>
</protein>
<accession>A0A8S5R612</accession>
<evidence type="ECO:0000313" key="1">
    <source>
        <dbReference type="EMBL" id="DAE26563.1"/>
    </source>
</evidence>